<protein>
    <submittedName>
        <fullName evidence="2">Endonuclease/exonuclease/phosphatase family protein</fullName>
    </submittedName>
</protein>
<dbReference type="SUPFAM" id="SSF56219">
    <property type="entry name" value="DNase I-like"/>
    <property type="match status" value="1"/>
</dbReference>
<dbReference type="EMBL" id="JACTAG010000001">
    <property type="protein sequence ID" value="MBD3663155.1"/>
    <property type="molecule type" value="Genomic_DNA"/>
</dbReference>
<accession>A0A927D164</accession>
<name>A0A927D164_9RHOB</name>
<comment type="caution">
    <text evidence="2">The sequence shown here is derived from an EMBL/GenBank/DDBJ whole genome shotgun (WGS) entry which is preliminary data.</text>
</comment>
<keyword evidence="2" id="KW-0540">Nuclease</keyword>
<evidence type="ECO:0000259" key="1">
    <source>
        <dbReference type="Pfam" id="PF03372"/>
    </source>
</evidence>
<dbReference type="RefSeq" id="WP_191074138.1">
    <property type="nucleotide sequence ID" value="NZ_JACTAG010000001.1"/>
</dbReference>
<dbReference type="AlphaFoldDB" id="A0A927D164"/>
<dbReference type="GO" id="GO:0004519">
    <property type="term" value="F:endonuclease activity"/>
    <property type="evidence" value="ECO:0007669"/>
    <property type="project" value="UniProtKB-KW"/>
</dbReference>
<gene>
    <name evidence="2" type="ORF">H9Q16_04405</name>
</gene>
<keyword evidence="2" id="KW-0255">Endonuclease</keyword>
<dbReference type="InterPro" id="IPR005135">
    <property type="entry name" value="Endo/exonuclease/phosphatase"/>
</dbReference>
<reference evidence="2" key="1">
    <citation type="submission" date="2020-08" db="EMBL/GenBank/DDBJ databases">
        <title>Sulfitobacter aestuariivivens sp. nov., isolated from a tidal flat.</title>
        <authorList>
            <person name="Park S."/>
            <person name="Yoon J.-H."/>
        </authorList>
    </citation>
    <scope>NUCLEOTIDE SEQUENCE</scope>
    <source>
        <strain evidence="2">TSTF-M16</strain>
    </source>
</reference>
<organism evidence="2 3">
    <name type="scientific">Sulfitobacter aestuariivivens</name>
    <dbReference type="NCBI Taxonomy" id="2766981"/>
    <lineage>
        <taxon>Bacteria</taxon>
        <taxon>Pseudomonadati</taxon>
        <taxon>Pseudomonadota</taxon>
        <taxon>Alphaproteobacteria</taxon>
        <taxon>Rhodobacterales</taxon>
        <taxon>Roseobacteraceae</taxon>
        <taxon>Sulfitobacter</taxon>
    </lineage>
</organism>
<dbReference type="Pfam" id="PF03372">
    <property type="entry name" value="Exo_endo_phos"/>
    <property type="match status" value="1"/>
</dbReference>
<evidence type="ECO:0000313" key="2">
    <source>
        <dbReference type="EMBL" id="MBD3663155.1"/>
    </source>
</evidence>
<keyword evidence="3" id="KW-1185">Reference proteome</keyword>
<dbReference type="Proteomes" id="UP000635142">
    <property type="component" value="Unassembled WGS sequence"/>
</dbReference>
<feature type="domain" description="Endonuclease/exonuclease/phosphatase" evidence="1">
    <location>
        <begin position="6"/>
        <end position="278"/>
    </location>
</feature>
<keyword evidence="2" id="KW-0378">Hydrolase</keyword>
<proteinExistence type="predicted"/>
<dbReference type="Gene3D" id="3.60.10.10">
    <property type="entry name" value="Endonuclease/exonuclease/phosphatase"/>
    <property type="match status" value="1"/>
</dbReference>
<sequence length="288" mass="32206">MDLKILSWNVRHFKGPRENWRNLPNSEKDRAQAERVARVAKVIIDQDPDIFAVLEVVGDQGPYKLAEALPDYSFLLTEGDQTQEILVGYKHGLRVFFTQKGEFKENNIHLRPAPVLTVKLPGAEPLAVLFGHFKSMTSPDGWGLRASMFEKVGDLKRALDRHAGTRGAATARFVVMGDLNTMGMRLTDARGDITAADEIARIDKRLARRNLRRLSKSHSATYSGGSTSSYQDADLDHVYVDKGLIVQPEGGHECVVGGWTRESTTEGKDRWIKKLSDHAPIWLTLTDL</sequence>
<evidence type="ECO:0000313" key="3">
    <source>
        <dbReference type="Proteomes" id="UP000635142"/>
    </source>
</evidence>
<dbReference type="InterPro" id="IPR036691">
    <property type="entry name" value="Endo/exonu/phosph_ase_sf"/>
</dbReference>